<organism evidence="11 12">
    <name type="scientific">Poriferisphaera corsica</name>
    <dbReference type="NCBI Taxonomy" id="2528020"/>
    <lineage>
        <taxon>Bacteria</taxon>
        <taxon>Pseudomonadati</taxon>
        <taxon>Planctomycetota</taxon>
        <taxon>Phycisphaerae</taxon>
        <taxon>Phycisphaerales</taxon>
        <taxon>Phycisphaeraceae</taxon>
        <taxon>Poriferisphaera</taxon>
    </lineage>
</organism>
<dbReference type="InterPro" id="IPR000178">
    <property type="entry name" value="TF_IF2_bacterial-like"/>
</dbReference>
<name>A0A517YRU4_9BACT</name>
<comment type="caution">
    <text evidence="7">Lacks conserved residue(s) required for the propagation of feature annotation.</text>
</comment>
<dbReference type="PROSITE" id="PS51722">
    <property type="entry name" value="G_TR_2"/>
    <property type="match status" value="1"/>
</dbReference>
<dbReference type="InterPro" id="IPR000795">
    <property type="entry name" value="T_Tr_GTP-bd_dom"/>
</dbReference>
<dbReference type="SUPFAM" id="SSF50447">
    <property type="entry name" value="Translation proteins"/>
    <property type="match status" value="2"/>
</dbReference>
<evidence type="ECO:0000256" key="9">
    <source>
        <dbReference type="SAM" id="MobiDB-lite"/>
    </source>
</evidence>
<dbReference type="InterPro" id="IPR005225">
    <property type="entry name" value="Small_GTP-bd"/>
</dbReference>
<dbReference type="GO" id="GO:0003743">
    <property type="term" value="F:translation initiation factor activity"/>
    <property type="evidence" value="ECO:0007669"/>
    <property type="project" value="UniProtKB-UniRule"/>
</dbReference>
<evidence type="ECO:0000256" key="5">
    <source>
        <dbReference type="ARBA" id="ARBA00022917"/>
    </source>
</evidence>
<keyword evidence="4 7" id="KW-0547">Nucleotide-binding</keyword>
<dbReference type="InterPro" id="IPR009000">
    <property type="entry name" value="Transl_B-barrel_sf"/>
</dbReference>
<dbReference type="FunFam" id="3.40.50.10050:FF:000001">
    <property type="entry name" value="Translation initiation factor IF-2"/>
    <property type="match status" value="1"/>
</dbReference>
<dbReference type="Gene3D" id="3.40.50.10050">
    <property type="entry name" value="Translation initiation factor IF- 2, domain 3"/>
    <property type="match status" value="1"/>
</dbReference>
<dbReference type="KEGG" id="pcor:KS4_09750"/>
<proteinExistence type="inferred from homology"/>
<evidence type="ECO:0000256" key="2">
    <source>
        <dbReference type="ARBA" id="ARBA00020675"/>
    </source>
</evidence>
<dbReference type="InterPro" id="IPR036925">
    <property type="entry name" value="TIF_IF2_dom3_sf"/>
</dbReference>
<feature type="compositionally biased region" description="Basic and acidic residues" evidence="9">
    <location>
        <begin position="159"/>
        <end position="170"/>
    </location>
</feature>
<dbReference type="InterPro" id="IPR015760">
    <property type="entry name" value="TIF_IF2"/>
</dbReference>
<dbReference type="FunFam" id="2.40.30.10:FF:000008">
    <property type="entry name" value="Translation initiation factor IF-2"/>
    <property type="match status" value="1"/>
</dbReference>
<comment type="subcellular location">
    <subcellularLocation>
        <location evidence="7">Cytoplasm</location>
    </subcellularLocation>
</comment>
<dbReference type="Gene3D" id="2.40.30.10">
    <property type="entry name" value="Translation factors"/>
    <property type="match status" value="2"/>
</dbReference>
<dbReference type="FunFam" id="3.40.50.300:FF:000019">
    <property type="entry name" value="Translation initiation factor IF-2"/>
    <property type="match status" value="1"/>
</dbReference>
<dbReference type="Gene3D" id="3.40.50.300">
    <property type="entry name" value="P-loop containing nucleotide triphosphate hydrolases"/>
    <property type="match status" value="1"/>
</dbReference>
<keyword evidence="3 7" id="KW-0396">Initiation factor</keyword>
<feature type="domain" description="Tr-type G" evidence="10">
    <location>
        <begin position="508"/>
        <end position="685"/>
    </location>
</feature>
<dbReference type="Gene3D" id="1.10.10.2480">
    <property type="match status" value="1"/>
</dbReference>
<keyword evidence="7" id="KW-0963">Cytoplasm</keyword>
<gene>
    <name evidence="7 11" type="primary">infB</name>
    <name evidence="11" type="ORF">KS4_09750</name>
</gene>
<evidence type="ECO:0000313" key="11">
    <source>
        <dbReference type="EMBL" id="QDU32936.1"/>
    </source>
</evidence>
<dbReference type="Pfam" id="PF22042">
    <property type="entry name" value="EF-G_D2"/>
    <property type="match status" value="1"/>
</dbReference>
<dbReference type="PANTHER" id="PTHR43381">
    <property type="entry name" value="TRANSLATION INITIATION FACTOR IF-2-RELATED"/>
    <property type="match status" value="1"/>
</dbReference>
<evidence type="ECO:0000256" key="1">
    <source>
        <dbReference type="ARBA" id="ARBA00007733"/>
    </source>
</evidence>
<evidence type="ECO:0000256" key="4">
    <source>
        <dbReference type="ARBA" id="ARBA00022741"/>
    </source>
</evidence>
<feature type="compositionally biased region" description="Basic and acidic residues" evidence="9">
    <location>
        <begin position="188"/>
        <end position="205"/>
    </location>
</feature>
<feature type="compositionally biased region" description="Gly residues" evidence="9">
    <location>
        <begin position="330"/>
        <end position="362"/>
    </location>
</feature>
<dbReference type="Pfam" id="PF04760">
    <property type="entry name" value="IF2_N"/>
    <property type="match status" value="1"/>
</dbReference>
<dbReference type="Proteomes" id="UP000317369">
    <property type="component" value="Chromosome"/>
</dbReference>
<feature type="binding site" evidence="7">
    <location>
        <begin position="622"/>
        <end position="625"/>
    </location>
    <ligand>
        <name>GTP</name>
        <dbReference type="ChEBI" id="CHEBI:37565"/>
    </ligand>
</feature>
<dbReference type="AlphaFoldDB" id="A0A517YRU4"/>
<dbReference type="InterPro" id="IPR023115">
    <property type="entry name" value="TIF_IF2_dom3"/>
</dbReference>
<dbReference type="CDD" id="cd03702">
    <property type="entry name" value="IF2_mtIF2_II"/>
    <property type="match status" value="1"/>
</dbReference>
<feature type="region of interest" description="Disordered" evidence="9">
    <location>
        <begin position="159"/>
        <end position="214"/>
    </location>
</feature>
<dbReference type="HAMAP" id="MF_00100_B">
    <property type="entry name" value="IF_2_B"/>
    <property type="match status" value="1"/>
</dbReference>
<accession>A0A517YRU4</accession>
<feature type="region of interest" description="Disordered" evidence="9">
    <location>
        <begin position="247"/>
        <end position="384"/>
    </location>
</feature>
<dbReference type="NCBIfam" id="TIGR00231">
    <property type="entry name" value="small_GTP"/>
    <property type="match status" value="1"/>
</dbReference>
<evidence type="ECO:0000256" key="3">
    <source>
        <dbReference type="ARBA" id="ARBA00022540"/>
    </source>
</evidence>
<comment type="similarity">
    <text evidence="1 7 8">Belongs to the TRAFAC class translation factor GTPase superfamily. Classic translation factor GTPase family. IF-2 subfamily.</text>
</comment>
<dbReference type="InterPro" id="IPR006847">
    <property type="entry name" value="IF2_N"/>
</dbReference>
<dbReference type="CDD" id="cd01887">
    <property type="entry name" value="IF2_eIF5B"/>
    <property type="match status" value="1"/>
</dbReference>
<dbReference type="InterPro" id="IPR027417">
    <property type="entry name" value="P-loop_NTPase"/>
</dbReference>
<dbReference type="RefSeq" id="WP_145075254.1">
    <property type="nucleotide sequence ID" value="NZ_CP036425.1"/>
</dbReference>
<dbReference type="PANTHER" id="PTHR43381:SF5">
    <property type="entry name" value="TR-TYPE G DOMAIN-CONTAINING PROTEIN"/>
    <property type="match status" value="1"/>
</dbReference>
<protein>
    <recommendedName>
        <fullName evidence="2 7">Translation initiation factor IF-2</fullName>
    </recommendedName>
</protein>
<feature type="binding site" evidence="7">
    <location>
        <begin position="517"/>
        <end position="524"/>
    </location>
    <ligand>
        <name>GTP</name>
        <dbReference type="ChEBI" id="CHEBI:37565"/>
    </ligand>
</feature>
<dbReference type="SUPFAM" id="SSF52540">
    <property type="entry name" value="P-loop containing nucleoside triphosphate hydrolases"/>
    <property type="match status" value="1"/>
</dbReference>
<comment type="function">
    <text evidence="7 8">One of the essential components for the initiation of protein synthesis. Protects formylmethionyl-tRNA from spontaneous hydrolysis and promotes its binding to the 30S ribosomal subunits. Also involved in the hydrolysis of GTP during the formation of the 70S ribosomal complex.</text>
</comment>
<reference evidence="11 12" key="1">
    <citation type="submission" date="2019-02" db="EMBL/GenBank/DDBJ databases">
        <title>Deep-cultivation of Planctomycetes and their phenomic and genomic characterization uncovers novel biology.</title>
        <authorList>
            <person name="Wiegand S."/>
            <person name="Jogler M."/>
            <person name="Boedeker C."/>
            <person name="Pinto D."/>
            <person name="Vollmers J."/>
            <person name="Rivas-Marin E."/>
            <person name="Kohn T."/>
            <person name="Peeters S.H."/>
            <person name="Heuer A."/>
            <person name="Rast P."/>
            <person name="Oberbeckmann S."/>
            <person name="Bunk B."/>
            <person name="Jeske O."/>
            <person name="Meyerdierks A."/>
            <person name="Storesund J.E."/>
            <person name="Kallscheuer N."/>
            <person name="Luecker S."/>
            <person name="Lage O.M."/>
            <person name="Pohl T."/>
            <person name="Merkel B.J."/>
            <person name="Hornburger P."/>
            <person name="Mueller R.-W."/>
            <person name="Bruemmer F."/>
            <person name="Labrenz M."/>
            <person name="Spormann A.M."/>
            <person name="Op den Camp H."/>
            <person name="Overmann J."/>
            <person name="Amann R."/>
            <person name="Jetten M.S.M."/>
            <person name="Mascher T."/>
            <person name="Medema M.H."/>
            <person name="Devos D.P."/>
            <person name="Kaster A.-K."/>
            <person name="Ovreas L."/>
            <person name="Rohde M."/>
            <person name="Galperin M.Y."/>
            <person name="Jogler C."/>
        </authorList>
    </citation>
    <scope>NUCLEOTIDE SEQUENCE [LARGE SCALE GENOMIC DNA]</scope>
    <source>
        <strain evidence="11 12">KS4</strain>
    </source>
</reference>
<dbReference type="OrthoDB" id="9811804at2"/>
<evidence type="ECO:0000256" key="7">
    <source>
        <dbReference type="HAMAP-Rule" id="MF_00100"/>
    </source>
</evidence>
<dbReference type="CDD" id="cd03692">
    <property type="entry name" value="mtIF2_IVc"/>
    <property type="match status" value="1"/>
</dbReference>
<dbReference type="NCBIfam" id="TIGR00487">
    <property type="entry name" value="IF-2"/>
    <property type="match status" value="1"/>
</dbReference>
<dbReference type="Pfam" id="PF11987">
    <property type="entry name" value="IF-2"/>
    <property type="match status" value="1"/>
</dbReference>
<sequence>MAKAKRVFELAKELGVKSKAIVDKCQAEGVPGITNHMSTVKLGLAETVRQWFSGAAAATDRTAVETAEKVDLEKVKAPARKKAKPLKAVEPKAAKAVPTEAPAAVVKEAEPVVVEKVEAVAEAKAEVVAEIQAEEPVVVEEKVEKKEPPKKVEKVVEPKVEEEAEKRPEKPAVVTPEQIAGKAKAKPKIVEEKKVQKKKGEDKKPVVKGPTKVAKVSGPRVVKALGKVNVPDRPEIIKPVGQMMEKPKQVALKGPKVIRVEKPEPVVQRPPRGQGGGGPRRGGGGGGGPRGPMGGGGGGQRGPRGGGGVQMPPMDMGSVEGISRSRGPARGRGAGAGAGGPGQGGGGPQRGGKGGGPGGGRRGMNQRRGRSGSAALPSGPSKFSQADMEELDARLKGASGFMKQRRRDLNKRGQAIAQTPAMIGGKVEIAEPITIKSFSAATGIKGAEIMKYLFAKGIMATINSAIDTEAAMEVALEYDIELEVKEMETAEQTLVKQFEGREKVDVKGRPPVVTVLGHVDHGKTSLLDRIRQADVAAHEAGGITQHVGAYRVTIKGSDASDKTVVFLDTPGHEAFTSMRARGAGMTDMVVLVVAADDGCMPQTIESINHSKAAGVPVVVALNKCDTPQATPENIQKIYGQLAEHGLNPTEWGGETEIIKTSAITGEGVEDLIEILDYQAELLSLTADYGGPARGTVVEAEMQTGRGSVARVLLQEGQMKVGSYINIGRAFGRVRDMTDDKGISLKSAGPATPLELSGIDILPDAGDKFYVTDSLQQAEQVAQQYRDAERMQMLAAQTKVTLDNFASAIKEGQKQDLRVVLKADVQGTLHVLRDSLEKLSNDEVQVKVLHSAVGGVTESDVVLADASDAIIIGFHVTITPAVREIAEARKVDVRLYRVLYELTDEVKQALEGMLAPEKKEEQVGVAEVKEAFKISKLGMVAGCVVEDGSMRKDCKARVTRNGVVVIDERDIESIRRVKDEVKEVRAGTECGIRLVGFEDIKSGDRIECYRVIEVKRKLELN</sequence>
<evidence type="ECO:0000256" key="8">
    <source>
        <dbReference type="RuleBase" id="RU000644"/>
    </source>
</evidence>
<dbReference type="PRINTS" id="PR00315">
    <property type="entry name" value="ELONGATNFCT"/>
</dbReference>
<evidence type="ECO:0000313" key="12">
    <source>
        <dbReference type="Proteomes" id="UP000317369"/>
    </source>
</evidence>
<feature type="binding site" evidence="7">
    <location>
        <begin position="568"/>
        <end position="572"/>
    </location>
    <ligand>
        <name>GTP</name>
        <dbReference type="ChEBI" id="CHEBI:37565"/>
    </ligand>
</feature>
<evidence type="ECO:0000259" key="10">
    <source>
        <dbReference type="PROSITE" id="PS51722"/>
    </source>
</evidence>
<keyword evidence="12" id="KW-1185">Reference proteome</keyword>
<keyword evidence="5 7" id="KW-0648">Protein biosynthesis</keyword>
<dbReference type="SUPFAM" id="SSF52156">
    <property type="entry name" value="Initiation factor IF2/eIF5b, domain 3"/>
    <property type="match status" value="1"/>
</dbReference>
<dbReference type="Pfam" id="PF00009">
    <property type="entry name" value="GTP_EFTU"/>
    <property type="match status" value="1"/>
</dbReference>
<dbReference type="GO" id="GO:0005525">
    <property type="term" value="F:GTP binding"/>
    <property type="evidence" value="ECO:0007669"/>
    <property type="project" value="UniProtKB-KW"/>
</dbReference>
<dbReference type="GO" id="GO:0005829">
    <property type="term" value="C:cytosol"/>
    <property type="evidence" value="ECO:0007669"/>
    <property type="project" value="TreeGrafter"/>
</dbReference>
<feature type="compositionally biased region" description="Gly residues" evidence="9">
    <location>
        <begin position="273"/>
        <end position="309"/>
    </location>
</feature>
<keyword evidence="6 7" id="KW-0342">GTP-binding</keyword>
<dbReference type="InterPro" id="IPR044145">
    <property type="entry name" value="IF2_II"/>
</dbReference>
<dbReference type="GO" id="GO:0003924">
    <property type="term" value="F:GTPase activity"/>
    <property type="evidence" value="ECO:0007669"/>
    <property type="project" value="UniProtKB-UniRule"/>
</dbReference>
<dbReference type="InterPro" id="IPR053905">
    <property type="entry name" value="EF-G-like_DII"/>
</dbReference>
<dbReference type="EMBL" id="CP036425">
    <property type="protein sequence ID" value="QDU32936.1"/>
    <property type="molecule type" value="Genomic_DNA"/>
</dbReference>
<evidence type="ECO:0000256" key="6">
    <source>
        <dbReference type="ARBA" id="ARBA00023134"/>
    </source>
</evidence>